<dbReference type="AlphaFoldDB" id="A0A1I2QZM9"/>
<dbReference type="InterPro" id="IPR024562">
    <property type="entry name" value="YqhG"/>
</dbReference>
<dbReference type="RefSeq" id="WP_092039827.1">
    <property type="nucleotide sequence ID" value="NZ_FOOK01000026.1"/>
</dbReference>
<dbReference type="EMBL" id="FOOK01000026">
    <property type="protein sequence ID" value="SFG32719.1"/>
    <property type="molecule type" value="Genomic_DNA"/>
</dbReference>
<sequence>MEADRIRSFAERFLTAHGCHFVEKSPEHLVTQLSIEADKDLVNRPFYWMYVEKMGIEPKPSLLTFVFDPQRLGEHDRGELLTYGSPRFVSMLESAKKRGRFVRLFEEKPAPVGSPLTSRPYIPWLGVNFQISFVCDQKKDEICCLGINLHSGEIVEDFFRKMLRRRWTARLPANRHTVQPQLTIVEGVGELERFLQERIEQQDLDWAEQALNRMKMELEQLEHFYPEEVKSSEKEQRIRETIWQHHPRVEVEVINAGLFYLDGSAAD</sequence>
<dbReference type="Pfam" id="PF11079">
    <property type="entry name" value="YqhG"/>
    <property type="match status" value="1"/>
</dbReference>
<accession>A0A1I2QZM9</accession>
<dbReference type="Proteomes" id="UP000198661">
    <property type="component" value="Unassembled WGS sequence"/>
</dbReference>
<proteinExistence type="predicted"/>
<protein>
    <submittedName>
        <fullName evidence="1">Uncharacterized protein</fullName>
    </submittedName>
</protein>
<dbReference type="STRING" id="201973.SAMN04488025_12629"/>
<reference evidence="1 2" key="1">
    <citation type="submission" date="2016-10" db="EMBL/GenBank/DDBJ databases">
        <authorList>
            <person name="de Groot N.N."/>
        </authorList>
    </citation>
    <scope>NUCLEOTIDE SEQUENCE [LARGE SCALE GENOMIC DNA]</scope>
    <source>
        <strain evidence="1 2">DSM 44945</strain>
    </source>
</reference>
<evidence type="ECO:0000313" key="2">
    <source>
        <dbReference type="Proteomes" id="UP000198661"/>
    </source>
</evidence>
<name>A0A1I2QZM9_9BACL</name>
<dbReference type="OrthoDB" id="2433584at2"/>
<keyword evidence="2" id="KW-1185">Reference proteome</keyword>
<gene>
    <name evidence="1" type="ORF">SAMN04488025_12629</name>
</gene>
<evidence type="ECO:0000313" key="1">
    <source>
        <dbReference type="EMBL" id="SFG32719.1"/>
    </source>
</evidence>
<organism evidence="1 2">
    <name type="scientific">Planifilum fulgidum</name>
    <dbReference type="NCBI Taxonomy" id="201973"/>
    <lineage>
        <taxon>Bacteria</taxon>
        <taxon>Bacillati</taxon>
        <taxon>Bacillota</taxon>
        <taxon>Bacilli</taxon>
        <taxon>Bacillales</taxon>
        <taxon>Thermoactinomycetaceae</taxon>
        <taxon>Planifilum</taxon>
    </lineage>
</organism>